<evidence type="ECO:0000313" key="1">
    <source>
        <dbReference type="EMBL" id="DAF52410.1"/>
    </source>
</evidence>
<name>A0A8S5SPB2_9CAUD</name>
<sequence>MTEAWERQKGEPSKSYSLFKEYRDLGSKRTFPQIIKLKKSEHTEEKNIPSLSQLKTLSSRWNWVERCRLYDNHMDQKEREWNYELFKQGNAKFQEFFNDDFELLKEIQKELKENSNENAPTTRANSFLNLNKSAEIIYRNFRLAHGQPTDIKDNNTQIQGSIETSTKENDNVIHMKDKELEELLTINDDLEKFTDEL</sequence>
<dbReference type="EMBL" id="BK032636">
    <property type="protein sequence ID" value="DAF52410.1"/>
    <property type="molecule type" value="Genomic_DNA"/>
</dbReference>
<proteinExistence type="predicted"/>
<accession>A0A8S5SPB2</accession>
<organism evidence="1">
    <name type="scientific">Siphoviridae sp. cteZR38</name>
    <dbReference type="NCBI Taxonomy" id="2827906"/>
    <lineage>
        <taxon>Viruses</taxon>
        <taxon>Duplodnaviria</taxon>
        <taxon>Heunggongvirae</taxon>
        <taxon>Uroviricota</taxon>
        <taxon>Caudoviricetes</taxon>
    </lineage>
</organism>
<reference evidence="1" key="1">
    <citation type="journal article" date="2021" name="Proc. Natl. Acad. Sci. U.S.A.">
        <title>A Catalog of Tens of Thousands of Viruses from Human Metagenomes Reveals Hidden Associations with Chronic Diseases.</title>
        <authorList>
            <person name="Tisza M.J."/>
            <person name="Buck C.B."/>
        </authorList>
    </citation>
    <scope>NUCLEOTIDE SEQUENCE</scope>
    <source>
        <strain evidence="1">CteZR38</strain>
    </source>
</reference>
<protein>
    <submittedName>
        <fullName evidence="1">Uncharacterized protein</fullName>
    </submittedName>
</protein>